<evidence type="ECO:0000313" key="3">
    <source>
        <dbReference type="Proteomes" id="UP000636709"/>
    </source>
</evidence>
<feature type="compositionally biased region" description="Polar residues" evidence="1">
    <location>
        <begin position="49"/>
        <end position="62"/>
    </location>
</feature>
<keyword evidence="3" id="KW-1185">Reference proteome</keyword>
<gene>
    <name evidence="2" type="ORF">HU200_025859</name>
</gene>
<dbReference type="AlphaFoldDB" id="A0A835EVR3"/>
<organism evidence="2 3">
    <name type="scientific">Digitaria exilis</name>
    <dbReference type="NCBI Taxonomy" id="1010633"/>
    <lineage>
        <taxon>Eukaryota</taxon>
        <taxon>Viridiplantae</taxon>
        <taxon>Streptophyta</taxon>
        <taxon>Embryophyta</taxon>
        <taxon>Tracheophyta</taxon>
        <taxon>Spermatophyta</taxon>
        <taxon>Magnoliopsida</taxon>
        <taxon>Liliopsida</taxon>
        <taxon>Poales</taxon>
        <taxon>Poaceae</taxon>
        <taxon>PACMAD clade</taxon>
        <taxon>Panicoideae</taxon>
        <taxon>Panicodae</taxon>
        <taxon>Paniceae</taxon>
        <taxon>Anthephorinae</taxon>
        <taxon>Digitaria</taxon>
    </lineage>
</organism>
<evidence type="ECO:0000313" key="2">
    <source>
        <dbReference type="EMBL" id="KAF8716768.1"/>
    </source>
</evidence>
<sequence length="213" mass="23589">MQTASIFRDTNNDATQSNFTKQFTAHCSVNPHDPATSFPTKANEAVCTTASNSSEDASVNPESTKKNTTDAVAPQSPLGLDHRVFFELPSSFAETPDCLKVPELFHGFLETLQPLDIWEGFDLGVQEDMLMDEIKNQPQNNQDVKNKLGGAPHIWFVNASVRISMAVAIMESQLLKHDQGNLTSQEWGKLVLQSDIAVSFIFLLIHLHINMTC</sequence>
<reference evidence="2" key="1">
    <citation type="submission" date="2020-07" db="EMBL/GenBank/DDBJ databases">
        <title>Genome sequence and genetic diversity analysis of an under-domesticated orphan crop, white fonio (Digitaria exilis).</title>
        <authorList>
            <person name="Bennetzen J.L."/>
            <person name="Chen S."/>
            <person name="Ma X."/>
            <person name="Wang X."/>
            <person name="Yssel A.E.J."/>
            <person name="Chaluvadi S.R."/>
            <person name="Johnson M."/>
            <person name="Gangashetty P."/>
            <person name="Hamidou F."/>
            <person name="Sanogo M.D."/>
            <person name="Zwaenepoel A."/>
            <person name="Wallace J."/>
            <person name="Van De Peer Y."/>
            <person name="Van Deynze A."/>
        </authorList>
    </citation>
    <scope>NUCLEOTIDE SEQUENCE</scope>
    <source>
        <tissue evidence="2">Leaves</tissue>
    </source>
</reference>
<evidence type="ECO:0000256" key="1">
    <source>
        <dbReference type="SAM" id="MobiDB-lite"/>
    </source>
</evidence>
<name>A0A835EVR3_9POAL</name>
<proteinExistence type="predicted"/>
<protein>
    <submittedName>
        <fullName evidence="2">Uncharacterized protein</fullName>
    </submittedName>
</protein>
<dbReference type="EMBL" id="JACEFO010001719">
    <property type="protein sequence ID" value="KAF8716768.1"/>
    <property type="molecule type" value="Genomic_DNA"/>
</dbReference>
<comment type="caution">
    <text evidence="2">The sequence shown here is derived from an EMBL/GenBank/DDBJ whole genome shotgun (WGS) entry which is preliminary data.</text>
</comment>
<accession>A0A835EVR3</accession>
<dbReference type="Proteomes" id="UP000636709">
    <property type="component" value="Unassembled WGS sequence"/>
</dbReference>
<feature type="region of interest" description="Disordered" evidence="1">
    <location>
        <begin position="49"/>
        <end position="75"/>
    </location>
</feature>